<reference evidence="1 2" key="1">
    <citation type="journal article" date="2018" name="Front. Microbiol.">
        <title>Genome-Wide Analysis of Corynespora cassiicola Leaf Fall Disease Putative Effectors.</title>
        <authorList>
            <person name="Lopez D."/>
            <person name="Ribeiro S."/>
            <person name="Label P."/>
            <person name="Fumanal B."/>
            <person name="Venisse J.S."/>
            <person name="Kohler A."/>
            <person name="de Oliveira R.R."/>
            <person name="Labutti K."/>
            <person name="Lipzen A."/>
            <person name="Lail K."/>
            <person name="Bauer D."/>
            <person name="Ohm R.A."/>
            <person name="Barry K.W."/>
            <person name="Spatafora J."/>
            <person name="Grigoriev I.V."/>
            <person name="Martin F.M."/>
            <person name="Pujade-Renaud V."/>
        </authorList>
    </citation>
    <scope>NUCLEOTIDE SEQUENCE [LARGE SCALE GENOMIC DNA]</scope>
    <source>
        <strain evidence="1 2">Philippines</strain>
    </source>
</reference>
<evidence type="ECO:0000313" key="2">
    <source>
        <dbReference type="Proteomes" id="UP000240883"/>
    </source>
</evidence>
<proteinExistence type="predicted"/>
<accession>A0A2T2P7K9</accession>
<gene>
    <name evidence="1" type="ORF">BS50DRAFT_192131</name>
</gene>
<protein>
    <submittedName>
        <fullName evidence="1">Uncharacterized protein</fullName>
    </submittedName>
</protein>
<evidence type="ECO:0000313" key="1">
    <source>
        <dbReference type="EMBL" id="PSN73647.1"/>
    </source>
</evidence>
<name>A0A2T2P7K9_CORCC</name>
<sequence>MSHQRYKRLVGELSVHQELTMVSLGSFRLDPRFRRKLQSRVLCTSRPSGSSSSLHVRLKIAPLPACAFLKQCYPRLKGWPAKGVDPGSVVESNACADGRSSAERSFDAMQTSFLIASFMNNEVADHRQRYPRTRGHVMALCAVWPWQIARALRSIRASSPGKLCSERALFYSVLPVNRSIQSASEAPPQRSFRYFIRTQDDSIALFNKVASGCANLQPTGAAR</sequence>
<keyword evidence="2" id="KW-1185">Reference proteome</keyword>
<dbReference type="Proteomes" id="UP000240883">
    <property type="component" value="Unassembled WGS sequence"/>
</dbReference>
<dbReference type="AlphaFoldDB" id="A0A2T2P7K9"/>
<dbReference type="EMBL" id="KZ678129">
    <property type="protein sequence ID" value="PSN73647.1"/>
    <property type="molecule type" value="Genomic_DNA"/>
</dbReference>
<organism evidence="1 2">
    <name type="scientific">Corynespora cassiicola Philippines</name>
    <dbReference type="NCBI Taxonomy" id="1448308"/>
    <lineage>
        <taxon>Eukaryota</taxon>
        <taxon>Fungi</taxon>
        <taxon>Dikarya</taxon>
        <taxon>Ascomycota</taxon>
        <taxon>Pezizomycotina</taxon>
        <taxon>Dothideomycetes</taxon>
        <taxon>Pleosporomycetidae</taxon>
        <taxon>Pleosporales</taxon>
        <taxon>Corynesporascaceae</taxon>
        <taxon>Corynespora</taxon>
    </lineage>
</organism>